<sequence>MKLVQDQLAEERSTKSSLEARAIGVITSSGALATLLFALAALVTKAAGHELPDLARLVLGATLVAFMGAAVLAIIAARPETYQEVTIESLRAAATQEAMGAPAEKGESEIARVLVDIIAKARDENGNKARFLRRAVTLESVAAVLLALAVAIVLVQG</sequence>
<keyword evidence="1" id="KW-0812">Transmembrane</keyword>
<proteinExistence type="predicted"/>
<accession>A0ABS4XCA5</accession>
<feature type="transmembrane region" description="Helical" evidence="1">
    <location>
        <begin position="54"/>
        <end position="77"/>
    </location>
</feature>
<feature type="transmembrane region" description="Helical" evidence="1">
    <location>
        <begin position="136"/>
        <end position="155"/>
    </location>
</feature>
<reference evidence="2 3" key="1">
    <citation type="submission" date="2021-03" db="EMBL/GenBank/DDBJ databases">
        <title>Sequencing the genomes of 1000 actinobacteria strains.</title>
        <authorList>
            <person name="Klenk H.-P."/>
        </authorList>
    </citation>
    <scope>NUCLEOTIDE SEQUENCE [LARGE SCALE GENOMIC DNA]</scope>
    <source>
        <strain evidence="2 3">DSM 15797</strain>
    </source>
</reference>
<keyword evidence="1" id="KW-0472">Membrane</keyword>
<protein>
    <recommendedName>
        <fullName evidence="4">Phage holin family protein</fullName>
    </recommendedName>
</protein>
<evidence type="ECO:0000313" key="3">
    <source>
        <dbReference type="Proteomes" id="UP001296993"/>
    </source>
</evidence>
<evidence type="ECO:0000256" key="1">
    <source>
        <dbReference type="SAM" id="Phobius"/>
    </source>
</evidence>
<gene>
    <name evidence="2" type="ORF">JOF47_001507</name>
</gene>
<dbReference type="EMBL" id="JAGIOF010000001">
    <property type="protein sequence ID" value="MBP2385996.1"/>
    <property type="molecule type" value="Genomic_DNA"/>
</dbReference>
<dbReference type="Proteomes" id="UP001296993">
    <property type="component" value="Unassembled WGS sequence"/>
</dbReference>
<name>A0ABS4XCA5_9MICC</name>
<feature type="transmembrane region" description="Helical" evidence="1">
    <location>
        <begin position="20"/>
        <end position="42"/>
    </location>
</feature>
<keyword evidence="3" id="KW-1185">Reference proteome</keyword>
<evidence type="ECO:0000313" key="2">
    <source>
        <dbReference type="EMBL" id="MBP2385996.1"/>
    </source>
</evidence>
<comment type="caution">
    <text evidence="2">The sequence shown here is derived from an EMBL/GenBank/DDBJ whole genome shotgun (WGS) entry which is preliminary data.</text>
</comment>
<organism evidence="2 3">
    <name type="scientific">Paeniglutamicibacter kerguelensis</name>
    <dbReference type="NCBI Taxonomy" id="254788"/>
    <lineage>
        <taxon>Bacteria</taxon>
        <taxon>Bacillati</taxon>
        <taxon>Actinomycetota</taxon>
        <taxon>Actinomycetes</taxon>
        <taxon>Micrococcales</taxon>
        <taxon>Micrococcaceae</taxon>
        <taxon>Paeniglutamicibacter</taxon>
    </lineage>
</organism>
<evidence type="ECO:0008006" key="4">
    <source>
        <dbReference type="Google" id="ProtNLM"/>
    </source>
</evidence>
<keyword evidence="1" id="KW-1133">Transmembrane helix</keyword>
<dbReference type="RefSeq" id="WP_209996972.1">
    <property type="nucleotide sequence ID" value="NZ_BAAAJY010000003.1"/>
</dbReference>